<dbReference type="SUPFAM" id="SSF81660">
    <property type="entry name" value="Metal cation-transporting ATPase, ATP-binding domain N"/>
    <property type="match status" value="1"/>
</dbReference>
<dbReference type="InterPro" id="IPR023299">
    <property type="entry name" value="ATPase_P-typ_cyto_dom_N"/>
</dbReference>
<name>A0A8X8XWY8_SALSN</name>
<dbReference type="Proteomes" id="UP000298416">
    <property type="component" value="Unassembled WGS sequence"/>
</dbReference>
<dbReference type="Pfam" id="PF00702">
    <property type="entry name" value="Hydrolase"/>
    <property type="match status" value="1"/>
</dbReference>
<evidence type="ECO:0000313" key="2">
    <source>
        <dbReference type="EMBL" id="KAG6421986.1"/>
    </source>
</evidence>
<dbReference type="Gene3D" id="3.40.50.1000">
    <property type="entry name" value="HAD superfamily/HAD-like"/>
    <property type="match status" value="1"/>
</dbReference>
<dbReference type="EMBL" id="PNBA02000006">
    <property type="protein sequence ID" value="KAG6421986.1"/>
    <property type="molecule type" value="Genomic_DNA"/>
</dbReference>
<dbReference type="GO" id="GO:0016020">
    <property type="term" value="C:membrane"/>
    <property type="evidence" value="ECO:0007669"/>
    <property type="project" value="TreeGrafter"/>
</dbReference>
<accession>A0A8X8XWY8</accession>
<keyword evidence="3" id="KW-1185">Reference proteome</keyword>
<sequence>MVQCRINSNGNWSEVDILELAARVESSTIHPVGKAIVEAAKAQNCLNVKFEYLNSRRHGVVGDSPFQEAEEFKNQSVVYVGIDGILAGVIYVEDQIREDARHVIESLTHQGINTYLLSNDKRSAAEYVASAVGIPKNRVRHLHNTYFLFWVEWLISPEFSKFLRIIKLISSFISEIDQVLYGVKPDEKRNFISKLQEGQKVVAMVGDGINDAAALASSHVGIAIGSGVGGAASEVSSIVLMQNRYWLLAHSMYIRKMLYFIAFCKDFYDFIVDVVTGKSWLAWLFSQNDVLMRSIHSFNRILYTSRPLWMPKILGMETQDCNAHIELLYEV</sequence>
<evidence type="ECO:0000256" key="1">
    <source>
        <dbReference type="ARBA" id="ARBA00022967"/>
    </source>
</evidence>
<evidence type="ECO:0000313" key="3">
    <source>
        <dbReference type="Proteomes" id="UP000298416"/>
    </source>
</evidence>
<dbReference type="GO" id="GO:0005507">
    <property type="term" value="F:copper ion binding"/>
    <property type="evidence" value="ECO:0007669"/>
    <property type="project" value="TreeGrafter"/>
</dbReference>
<dbReference type="InterPro" id="IPR023214">
    <property type="entry name" value="HAD_sf"/>
</dbReference>
<dbReference type="GO" id="GO:0055070">
    <property type="term" value="P:copper ion homeostasis"/>
    <property type="evidence" value="ECO:0007669"/>
    <property type="project" value="TreeGrafter"/>
</dbReference>
<proteinExistence type="predicted"/>
<reference evidence="2" key="2">
    <citation type="submission" date="2020-08" db="EMBL/GenBank/DDBJ databases">
        <title>Plant Genome Project.</title>
        <authorList>
            <person name="Zhang R.-G."/>
        </authorList>
    </citation>
    <scope>NUCLEOTIDE SEQUENCE</scope>
    <source>
        <strain evidence="2">Huo1</strain>
        <tissue evidence="2">Leaf</tissue>
    </source>
</reference>
<dbReference type="PRINTS" id="PR00119">
    <property type="entry name" value="CATATPASE"/>
</dbReference>
<protein>
    <submittedName>
        <fullName evidence="2">Uncharacterized protein</fullName>
    </submittedName>
</protein>
<dbReference type="GO" id="GO:0000166">
    <property type="term" value="F:nucleotide binding"/>
    <property type="evidence" value="ECO:0007669"/>
    <property type="project" value="InterPro"/>
</dbReference>
<reference evidence="2" key="1">
    <citation type="submission" date="2018-01" db="EMBL/GenBank/DDBJ databases">
        <authorList>
            <person name="Mao J.F."/>
        </authorList>
    </citation>
    <scope>NUCLEOTIDE SEQUENCE</scope>
    <source>
        <strain evidence="2">Huo1</strain>
        <tissue evidence="2">Leaf</tissue>
    </source>
</reference>
<dbReference type="Gene3D" id="3.40.1110.10">
    <property type="entry name" value="Calcium-transporting ATPase, cytoplasmic domain N"/>
    <property type="match status" value="1"/>
</dbReference>
<dbReference type="PANTHER" id="PTHR43520:SF22">
    <property type="entry name" value="COPPER-TRANSPORTING ATPASE PAA1, CHLOROPLASTIC"/>
    <property type="match status" value="1"/>
</dbReference>
<gene>
    <name evidence="2" type="ORF">SASPL_118547</name>
</gene>
<dbReference type="SUPFAM" id="SSF56784">
    <property type="entry name" value="HAD-like"/>
    <property type="match status" value="1"/>
</dbReference>
<dbReference type="InterPro" id="IPR036412">
    <property type="entry name" value="HAD-like_sf"/>
</dbReference>
<organism evidence="2">
    <name type="scientific">Salvia splendens</name>
    <name type="common">Scarlet sage</name>
    <dbReference type="NCBI Taxonomy" id="180675"/>
    <lineage>
        <taxon>Eukaryota</taxon>
        <taxon>Viridiplantae</taxon>
        <taxon>Streptophyta</taxon>
        <taxon>Embryophyta</taxon>
        <taxon>Tracheophyta</taxon>
        <taxon>Spermatophyta</taxon>
        <taxon>Magnoliopsida</taxon>
        <taxon>eudicotyledons</taxon>
        <taxon>Gunneridae</taxon>
        <taxon>Pentapetalae</taxon>
        <taxon>asterids</taxon>
        <taxon>lamiids</taxon>
        <taxon>Lamiales</taxon>
        <taxon>Lamiaceae</taxon>
        <taxon>Nepetoideae</taxon>
        <taxon>Mentheae</taxon>
        <taxon>Salviinae</taxon>
        <taxon>Salvia</taxon>
        <taxon>Salvia subgen. Calosphace</taxon>
        <taxon>core Calosphace</taxon>
    </lineage>
</organism>
<dbReference type="PANTHER" id="PTHR43520">
    <property type="entry name" value="ATP7, ISOFORM B"/>
    <property type="match status" value="1"/>
</dbReference>
<keyword evidence="1" id="KW-1278">Translocase</keyword>
<dbReference type="AlphaFoldDB" id="A0A8X8XWY8"/>
<comment type="caution">
    <text evidence="2">The sequence shown here is derived from an EMBL/GenBank/DDBJ whole genome shotgun (WGS) entry which is preliminary data.</text>
</comment>
<dbReference type="GO" id="GO:0043682">
    <property type="term" value="F:P-type divalent copper transporter activity"/>
    <property type="evidence" value="ECO:0007669"/>
    <property type="project" value="TreeGrafter"/>
</dbReference>